<evidence type="ECO:0000256" key="1">
    <source>
        <dbReference type="ARBA" id="ARBA00022527"/>
    </source>
</evidence>
<evidence type="ECO:0000313" key="4">
    <source>
        <dbReference type="Proteomes" id="UP000236723"/>
    </source>
</evidence>
<keyword evidence="3" id="KW-0808">Transferase</keyword>
<keyword evidence="3" id="KW-0418">Kinase</keyword>
<name>A0A1H5YI93_9ACTN</name>
<dbReference type="AlphaFoldDB" id="A0A1H5YI93"/>
<dbReference type="CDD" id="cd16936">
    <property type="entry name" value="HATPase_RsbW-like"/>
    <property type="match status" value="1"/>
</dbReference>
<accession>A0A1H5YI93</accession>
<gene>
    <name evidence="3" type="ORF">SAMN04489712_10412</name>
</gene>
<dbReference type="GO" id="GO:0004674">
    <property type="term" value="F:protein serine/threonine kinase activity"/>
    <property type="evidence" value="ECO:0007669"/>
    <property type="project" value="UniProtKB-KW"/>
</dbReference>
<dbReference type="Proteomes" id="UP000236723">
    <property type="component" value="Unassembled WGS sequence"/>
</dbReference>
<dbReference type="InterPro" id="IPR036890">
    <property type="entry name" value="HATPase_C_sf"/>
</dbReference>
<dbReference type="SUPFAM" id="SSF55874">
    <property type="entry name" value="ATPase domain of HSP90 chaperone/DNA topoisomerase II/histidine kinase"/>
    <property type="match status" value="1"/>
</dbReference>
<dbReference type="Pfam" id="PF13581">
    <property type="entry name" value="HATPase_c_2"/>
    <property type="match status" value="1"/>
</dbReference>
<reference evidence="4" key="1">
    <citation type="submission" date="2016-10" db="EMBL/GenBank/DDBJ databases">
        <authorList>
            <person name="Varghese N."/>
            <person name="Submissions S."/>
        </authorList>
    </citation>
    <scope>NUCLEOTIDE SEQUENCE [LARGE SCALE GENOMIC DNA]</scope>
    <source>
        <strain evidence="4">DSM 43163</strain>
    </source>
</reference>
<dbReference type="RefSeq" id="WP_160146943.1">
    <property type="nucleotide sequence ID" value="NZ_FNVO01000004.1"/>
</dbReference>
<sequence length="141" mass="14858">MQQTTGDALKRRLLASPAAVGLARTYVGAHLRRLGYPDAIEDAQLIAAELVTNAARASGPWDTVVLFLGEQSRGLVLAVWDGAAGTPSPGPLPVVDLNDVDALPDDPGGWGLHIVRALSREVWMERPGTGPGKWVCASLNV</sequence>
<evidence type="ECO:0000313" key="3">
    <source>
        <dbReference type="EMBL" id="SEG23420.1"/>
    </source>
</evidence>
<keyword evidence="4" id="KW-1185">Reference proteome</keyword>
<dbReference type="Gene3D" id="3.30.565.10">
    <property type="entry name" value="Histidine kinase-like ATPase, C-terminal domain"/>
    <property type="match status" value="1"/>
</dbReference>
<dbReference type="PANTHER" id="PTHR35526:SF3">
    <property type="entry name" value="ANTI-SIGMA-F FACTOR RSBW"/>
    <property type="match status" value="1"/>
</dbReference>
<dbReference type="InterPro" id="IPR003594">
    <property type="entry name" value="HATPase_dom"/>
</dbReference>
<proteinExistence type="predicted"/>
<keyword evidence="1" id="KW-0723">Serine/threonine-protein kinase</keyword>
<feature type="domain" description="Histidine kinase/HSP90-like ATPase" evidence="2">
    <location>
        <begin position="15"/>
        <end position="137"/>
    </location>
</feature>
<organism evidence="3 4">
    <name type="scientific">Thermomonospora echinospora</name>
    <dbReference type="NCBI Taxonomy" id="1992"/>
    <lineage>
        <taxon>Bacteria</taxon>
        <taxon>Bacillati</taxon>
        <taxon>Actinomycetota</taxon>
        <taxon>Actinomycetes</taxon>
        <taxon>Streptosporangiales</taxon>
        <taxon>Thermomonosporaceae</taxon>
        <taxon>Thermomonospora</taxon>
    </lineage>
</organism>
<dbReference type="OrthoDB" id="3478068at2"/>
<protein>
    <submittedName>
        <fullName evidence="3">Anti-sigma regulatory factor (Ser/Thr protein kinase)</fullName>
    </submittedName>
</protein>
<evidence type="ECO:0000259" key="2">
    <source>
        <dbReference type="Pfam" id="PF13581"/>
    </source>
</evidence>
<dbReference type="InterPro" id="IPR050267">
    <property type="entry name" value="Anti-sigma-factor_SerPK"/>
</dbReference>
<dbReference type="PANTHER" id="PTHR35526">
    <property type="entry name" value="ANTI-SIGMA-F FACTOR RSBW-RELATED"/>
    <property type="match status" value="1"/>
</dbReference>
<dbReference type="EMBL" id="FNVO01000004">
    <property type="protein sequence ID" value="SEG23420.1"/>
    <property type="molecule type" value="Genomic_DNA"/>
</dbReference>